<dbReference type="Pfam" id="PF00497">
    <property type="entry name" value="SBP_bac_3"/>
    <property type="match status" value="1"/>
</dbReference>
<dbReference type="EMBL" id="JBHUII010000004">
    <property type="protein sequence ID" value="MFD2205622.1"/>
    <property type="molecule type" value="Genomic_DNA"/>
</dbReference>
<reference evidence="4" key="1">
    <citation type="journal article" date="2019" name="Int. J. Syst. Evol. Microbiol.">
        <title>The Global Catalogue of Microorganisms (GCM) 10K type strain sequencing project: providing services to taxonomists for standard genome sequencing and annotation.</title>
        <authorList>
            <consortium name="The Broad Institute Genomics Platform"/>
            <consortium name="The Broad Institute Genome Sequencing Center for Infectious Disease"/>
            <person name="Wu L."/>
            <person name="Ma J."/>
        </authorList>
    </citation>
    <scope>NUCLEOTIDE SEQUENCE [LARGE SCALE GENOMIC DNA]</scope>
    <source>
        <strain evidence="4">CGMCC 4.7192</strain>
    </source>
</reference>
<dbReference type="SUPFAM" id="SSF53850">
    <property type="entry name" value="Periplasmic binding protein-like II"/>
    <property type="match status" value="1"/>
</dbReference>
<keyword evidence="4" id="KW-1185">Reference proteome</keyword>
<gene>
    <name evidence="3" type="ORF">ACFSKO_08375</name>
</gene>
<proteinExistence type="predicted"/>
<dbReference type="InterPro" id="IPR001638">
    <property type="entry name" value="Solute-binding_3/MltF_N"/>
</dbReference>
<organism evidence="3 4">
    <name type="scientific">Kiloniella antarctica</name>
    <dbReference type="NCBI Taxonomy" id="1550907"/>
    <lineage>
        <taxon>Bacteria</taxon>
        <taxon>Pseudomonadati</taxon>
        <taxon>Pseudomonadota</taxon>
        <taxon>Alphaproteobacteria</taxon>
        <taxon>Rhodospirillales</taxon>
        <taxon>Kiloniellaceae</taxon>
        <taxon>Kiloniella</taxon>
    </lineage>
</organism>
<evidence type="ECO:0000313" key="3">
    <source>
        <dbReference type="EMBL" id="MFD2205622.1"/>
    </source>
</evidence>
<name>A0ABW5BHM0_9PROT</name>
<dbReference type="Gene3D" id="3.40.190.10">
    <property type="entry name" value="Periplasmic binding protein-like II"/>
    <property type="match status" value="2"/>
</dbReference>
<dbReference type="Proteomes" id="UP001597294">
    <property type="component" value="Unassembled WGS sequence"/>
</dbReference>
<dbReference type="PANTHER" id="PTHR35936:SF25">
    <property type="entry name" value="ABC TRANSPORTER SUBSTRATE-BINDING PROTEIN"/>
    <property type="match status" value="1"/>
</dbReference>
<accession>A0ABW5BHM0</accession>
<dbReference type="RefSeq" id="WP_380250412.1">
    <property type="nucleotide sequence ID" value="NZ_JBHUII010000004.1"/>
</dbReference>
<evidence type="ECO:0000256" key="1">
    <source>
        <dbReference type="ARBA" id="ARBA00022729"/>
    </source>
</evidence>
<protein>
    <submittedName>
        <fullName evidence="3">Substrate-binding periplasmic protein</fullName>
    </submittedName>
</protein>
<dbReference type="PANTHER" id="PTHR35936">
    <property type="entry name" value="MEMBRANE-BOUND LYTIC MUREIN TRANSGLYCOSYLASE F"/>
    <property type="match status" value="1"/>
</dbReference>
<keyword evidence="1" id="KW-0732">Signal</keyword>
<evidence type="ECO:0000313" key="4">
    <source>
        <dbReference type="Proteomes" id="UP001597294"/>
    </source>
</evidence>
<comment type="caution">
    <text evidence="3">The sequence shown here is derived from an EMBL/GenBank/DDBJ whole genome shotgun (WGS) entry which is preliminary data.</text>
</comment>
<sequence length="263" mass="30494">MRYLNQIVFIVLLTLLPSVSVLSKVNAKELRLVTGEYPPYTSNEIPGGGYVSEIIKKVFSIMEYDLTLDYLPWKRGYVLTKQKEYVASYPYLKTEERSLEFLYSEPIVEWESKVYVREDSGIDYKSPLDLAGLTECIPHHFGSLEIFSKMHAAGSIKRVRPPYIKSCWLMVLNGRADFFIEDVFVAEIYRREILDDRFGEIIELSKTVSIDSGYIIFPRNSFRSEMLVSQFNQTLRGLKNRKEIAILKEEFIIKNAGIIEQLN</sequence>
<feature type="domain" description="Solute-binding protein family 3/N-terminal" evidence="2">
    <location>
        <begin position="34"/>
        <end position="251"/>
    </location>
</feature>
<evidence type="ECO:0000259" key="2">
    <source>
        <dbReference type="Pfam" id="PF00497"/>
    </source>
</evidence>